<keyword evidence="1" id="KW-1133">Transmembrane helix</keyword>
<keyword evidence="3" id="KW-1185">Reference proteome</keyword>
<feature type="transmembrane region" description="Helical" evidence="1">
    <location>
        <begin position="86"/>
        <end position="106"/>
    </location>
</feature>
<keyword evidence="1" id="KW-0472">Membrane</keyword>
<gene>
    <name evidence="2" type="ORF">EKG83_30340</name>
</gene>
<dbReference type="KEGG" id="ssyi:EKG83_30340"/>
<name>A0A5Q0H556_SACSY</name>
<feature type="transmembrane region" description="Helical" evidence="1">
    <location>
        <begin position="112"/>
        <end position="128"/>
    </location>
</feature>
<accession>A0A5Q0H556</accession>
<keyword evidence="1" id="KW-0812">Transmembrane</keyword>
<dbReference type="Proteomes" id="UP000325787">
    <property type="component" value="Chromosome"/>
</dbReference>
<organism evidence="2 3">
    <name type="scientific">Saccharothrix syringae</name>
    <name type="common">Nocardiopsis syringae</name>
    <dbReference type="NCBI Taxonomy" id="103733"/>
    <lineage>
        <taxon>Bacteria</taxon>
        <taxon>Bacillati</taxon>
        <taxon>Actinomycetota</taxon>
        <taxon>Actinomycetes</taxon>
        <taxon>Pseudonocardiales</taxon>
        <taxon>Pseudonocardiaceae</taxon>
        <taxon>Saccharothrix</taxon>
    </lineage>
</organism>
<evidence type="ECO:0000256" key="1">
    <source>
        <dbReference type="SAM" id="Phobius"/>
    </source>
</evidence>
<dbReference type="RefSeq" id="WP_033431976.1">
    <property type="nucleotide sequence ID" value="NZ_CP034550.1"/>
</dbReference>
<evidence type="ECO:0000313" key="2">
    <source>
        <dbReference type="EMBL" id="QFZ21113.1"/>
    </source>
</evidence>
<reference evidence="3" key="1">
    <citation type="journal article" date="2021" name="Curr. Microbiol.">
        <title>Complete genome of nocamycin-producing strain Saccharothrix syringae NRRL B-16468 reveals the biosynthetic potential for secondary metabolites.</title>
        <authorList>
            <person name="Mo X."/>
            <person name="Yang S."/>
        </authorList>
    </citation>
    <scope>NUCLEOTIDE SEQUENCE [LARGE SCALE GENOMIC DNA]</scope>
    <source>
        <strain evidence="3">ATCC 51364 / DSM 43886 / JCM 6844 / KCTC 9398 / NBRC 14523 / NRRL B-16468 / INA 2240</strain>
    </source>
</reference>
<dbReference type="EMBL" id="CP034550">
    <property type="protein sequence ID" value="QFZ21113.1"/>
    <property type="molecule type" value="Genomic_DNA"/>
</dbReference>
<sequence>MTIGTLTGLCVALFIAAAALFHQFGRSATGPRVGRVLRWLAFAGTVGIAVAALPEALADSSVVVALLAVPVVLGLLVVVADAAGRAVGPVTAIAAALMLGWGVFLAMAFTPYFVFPALVLGVAAVASVRPRRVAGGRSA</sequence>
<protein>
    <submittedName>
        <fullName evidence="2">Uncharacterized protein</fullName>
    </submittedName>
</protein>
<feature type="transmembrane region" description="Helical" evidence="1">
    <location>
        <begin position="60"/>
        <end position="79"/>
    </location>
</feature>
<proteinExistence type="predicted"/>
<feature type="transmembrane region" description="Helical" evidence="1">
    <location>
        <begin position="6"/>
        <end position="24"/>
    </location>
</feature>
<dbReference type="AlphaFoldDB" id="A0A5Q0H556"/>
<evidence type="ECO:0000313" key="3">
    <source>
        <dbReference type="Proteomes" id="UP000325787"/>
    </source>
</evidence>
<feature type="transmembrane region" description="Helical" evidence="1">
    <location>
        <begin position="36"/>
        <end position="54"/>
    </location>
</feature>